<reference evidence="5" key="1">
    <citation type="submission" date="2016-10" db="EMBL/GenBank/DDBJ databases">
        <authorList>
            <person name="Varghese N."/>
            <person name="Submissions S."/>
        </authorList>
    </citation>
    <scope>NUCLEOTIDE SEQUENCE [LARGE SCALE GENOMIC DNA]</scope>
    <source>
        <strain evidence="5">DSM 21424</strain>
    </source>
</reference>
<proteinExistence type="predicted"/>
<dbReference type="RefSeq" id="WP_090112397.1">
    <property type="nucleotide sequence ID" value="NZ_FNAT01000004.1"/>
</dbReference>
<organism evidence="4 5">
    <name type="scientific">Limimaricola pyoseonensis</name>
    <dbReference type="NCBI Taxonomy" id="521013"/>
    <lineage>
        <taxon>Bacteria</taxon>
        <taxon>Pseudomonadati</taxon>
        <taxon>Pseudomonadota</taxon>
        <taxon>Alphaproteobacteria</taxon>
        <taxon>Rhodobacterales</taxon>
        <taxon>Paracoccaceae</taxon>
        <taxon>Limimaricola</taxon>
    </lineage>
</organism>
<evidence type="ECO:0000313" key="4">
    <source>
        <dbReference type="EMBL" id="SDE76871.1"/>
    </source>
</evidence>
<dbReference type="GO" id="GO:0046872">
    <property type="term" value="F:metal ion binding"/>
    <property type="evidence" value="ECO:0007669"/>
    <property type="project" value="UniProtKB-KW"/>
</dbReference>
<feature type="domain" description="Class II aldolase/adducin N-terminal" evidence="3">
    <location>
        <begin position="12"/>
        <end position="188"/>
    </location>
</feature>
<dbReference type="Proteomes" id="UP000198922">
    <property type="component" value="Unassembled WGS sequence"/>
</dbReference>
<dbReference type="GO" id="GO:0019323">
    <property type="term" value="P:pentose catabolic process"/>
    <property type="evidence" value="ECO:0007669"/>
    <property type="project" value="TreeGrafter"/>
</dbReference>
<dbReference type="EMBL" id="FNAT01000004">
    <property type="protein sequence ID" value="SDE76871.1"/>
    <property type="molecule type" value="Genomic_DNA"/>
</dbReference>
<evidence type="ECO:0000256" key="2">
    <source>
        <dbReference type="ARBA" id="ARBA00023239"/>
    </source>
</evidence>
<dbReference type="AlphaFoldDB" id="A0A1G7FLQ0"/>
<dbReference type="PANTHER" id="PTHR22789:SF0">
    <property type="entry name" value="3-OXO-TETRONATE 4-PHOSPHATE DECARBOXYLASE-RELATED"/>
    <property type="match status" value="1"/>
</dbReference>
<dbReference type="InterPro" id="IPR001303">
    <property type="entry name" value="Aldolase_II/adducin_N"/>
</dbReference>
<dbReference type="InterPro" id="IPR050197">
    <property type="entry name" value="Aldolase_class_II_sugar_metab"/>
</dbReference>
<dbReference type="Pfam" id="PF00596">
    <property type="entry name" value="Aldolase_II"/>
    <property type="match status" value="1"/>
</dbReference>
<dbReference type="Gene3D" id="3.40.225.10">
    <property type="entry name" value="Class II aldolase/adducin N-terminal domain"/>
    <property type="match status" value="1"/>
</dbReference>
<dbReference type="SUPFAM" id="SSF53639">
    <property type="entry name" value="AraD/HMP-PK domain-like"/>
    <property type="match status" value="1"/>
</dbReference>
<protein>
    <submittedName>
        <fullName evidence="4">L-fuculose-phosphate aldolase</fullName>
    </submittedName>
</protein>
<name>A0A1G7FLQ0_9RHOB</name>
<accession>A0A1G7FLQ0</accession>
<dbReference type="OrthoDB" id="5291399at2"/>
<dbReference type="STRING" id="521013.SAMN04488567_2478"/>
<evidence type="ECO:0000259" key="3">
    <source>
        <dbReference type="SMART" id="SM01007"/>
    </source>
</evidence>
<sequence length="218" mass="23824">MTGFEDGPELRQSIIDACRWMNARGINQGTSGNISVRLTDGMLITPSGIPYDALMPEMLVTMPLSGGADSGGPVRPSSEWRFHQALLRSRRDMRVVVHAHPAHATAVAMQGRPIPACHYMVAAFGGSDLPIAPYALFGSEALAEHMRRTLETRHGCLMESHGATVLGESIERALWRMEELENIARIYLLSRQDGQPKLLSEAQMQEVIAAFAGYGPGR</sequence>
<gene>
    <name evidence="4" type="ORF">SAMN04488567_2478</name>
</gene>
<evidence type="ECO:0000256" key="1">
    <source>
        <dbReference type="ARBA" id="ARBA00022723"/>
    </source>
</evidence>
<dbReference type="SMART" id="SM01007">
    <property type="entry name" value="Aldolase_II"/>
    <property type="match status" value="1"/>
</dbReference>
<keyword evidence="5" id="KW-1185">Reference proteome</keyword>
<keyword evidence="1" id="KW-0479">Metal-binding</keyword>
<keyword evidence="2" id="KW-0456">Lyase</keyword>
<dbReference type="PANTHER" id="PTHR22789">
    <property type="entry name" value="FUCULOSE PHOSPHATE ALDOLASE"/>
    <property type="match status" value="1"/>
</dbReference>
<dbReference type="GO" id="GO:0016832">
    <property type="term" value="F:aldehyde-lyase activity"/>
    <property type="evidence" value="ECO:0007669"/>
    <property type="project" value="TreeGrafter"/>
</dbReference>
<evidence type="ECO:0000313" key="5">
    <source>
        <dbReference type="Proteomes" id="UP000198922"/>
    </source>
</evidence>
<dbReference type="GO" id="GO:0005829">
    <property type="term" value="C:cytosol"/>
    <property type="evidence" value="ECO:0007669"/>
    <property type="project" value="TreeGrafter"/>
</dbReference>
<dbReference type="InterPro" id="IPR036409">
    <property type="entry name" value="Aldolase_II/adducin_N_sf"/>
</dbReference>